<dbReference type="RefSeq" id="XP_040780318.1">
    <property type="nucleotide sequence ID" value="XM_040925907.1"/>
</dbReference>
<proteinExistence type="predicted"/>
<dbReference type="Proteomes" id="UP000803844">
    <property type="component" value="Unassembled WGS sequence"/>
</dbReference>
<organism evidence="1 2">
    <name type="scientific">Cryphonectria parasitica (strain ATCC 38755 / EP155)</name>
    <dbReference type="NCBI Taxonomy" id="660469"/>
    <lineage>
        <taxon>Eukaryota</taxon>
        <taxon>Fungi</taxon>
        <taxon>Dikarya</taxon>
        <taxon>Ascomycota</taxon>
        <taxon>Pezizomycotina</taxon>
        <taxon>Sordariomycetes</taxon>
        <taxon>Sordariomycetidae</taxon>
        <taxon>Diaporthales</taxon>
        <taxon>Cryphonectriaceae</taxon>
        <taxon>Cryphonectria-Endothia species complex</taxon>
        <taxon>Cryphonectria</taxon>
    </lineage>
</organism>
<sequence length="502" mass="57106">MTTILAVTASFCLPKIPSISKRPLAAMCAPSSDNIRTPLDQSVIEHKKFLDEWLDTAHEVGQTVLAGQLELSIVCDTVDTQTAKLAAGGLAYFPDRDGDMGKIAEAAALKATGRAPRAIAAFRFMDLPTELRMLILSYTDLVIPLKEVQWHPTRKYHLKNRQKRCDRFSYGVRSYPCPDSGQDWIPMSRDRWPGAQNCPCDNGYFHYACIFRNCWQHTGQGDCSCQRRHTAYSTNTDGCRCWTPPSGLFLVGRHFYRDAQSIFFNQNRVIVMPHSGVEMNDPPTGQHPAHYSASLFLRSGLVTASLQYIGFLDIVFPPIDREPAPDDPDLVDWFETLRWAKDLLDLPRLTLRFEIAEHGHACWAPESRQKLNGDAYKAIVKGCFAFLRPLGFFRGTSSDHLKAGQQAAASDGLRRLFIHVAAPAYCRTELNYWAKYGVPDDLNQAAVAWRETRRKEWKKFSMEEKFERSIMGSNYDSQKAGKGEVKLPEWKWEHLMCEDRYY</sequence>
<dbReference type="OrthoDB" id="4479040at2759"/>
<evidence type="ECO:0000313" key="2">
    <source>
        <dbReference type="Proteomes" id="UP000803844"/>
    </source>
</evidence>
<dbReference type="GeneID" id="63843036"/>
<reference evidence="1" key="1">
    <citation type="journal article" date="2020" name="Phytopathology">
        <title>Genome sequence of the chestnut blight fungus Cryphonectria parasitica EP155: A fundamental resource for an archetypical invasive plant pathogen.</title>
        <authorList>
            <person name="Crouch J.A."/>
            <person name="Dawe A."/>
            <person name="Aerts A."/>
            <person name="Barry K."/>
            <person name="Churchill A.C.L."/>
            <person name="Grimwood J."/>
            <person name="Hillman B."/>
            <person name="Milgroom M.G."/>
            <person name="Pangilinan J."/>
            <person name="Smith M."/>
            <person name="Salamov A."/>
            <person name="Schmutz J."/>
            <person name="Yadav J."/>
            <person name="Grigoriev I.V."/>
            <person name="Nuss D."/>
        </authorList>
    </citation>
    <scope>NUCLEOTIDE SEQUENCE</scope>
    <source>
        <strain evidence="1">EP155</strain>
    </source>
</reference>
<dbReference type="EMBL" id="MU032345">
    <property type="protein sequence ID" value="KAF3769357.1"/>
    <property type="molecule type" value="Genomic_DNA"/>
</dbReference>
<evidence type="ECO:0000313" key="1">
    <source>
        <dbReference type="EMBL" id="KAF3769357.1"/>
    </source>
</evidence>
<accession>A0A9P4Y9B8</accession>
<name>A0A9P4Y9B8_CRYP1</name>
<gene>
    <name evidence="1" type="ORF">M406DRAFT_75838</name>
</gene>
<protein>
    <submittedName>
        <fullName evidence="1">Uncharacterized protein</fullName>
    </submittedName>
</protein>
<keyword evidence="2" id="KW-1185">Reference proteome</keyword>
<dbReference type="AlphaFoldDB" id="A0A9P4Y9B8"/>
<comment type="caution">
    <text evidence="1">The sequence shown here is derived from an EMBL/GenBank/DDBJ whole genome shotgun (WGS) entry which is preliminary data.</text>
</comment>